<dbReference type="RefSeq" id="WP_090259653.1">
    <property type="nucleotide sequence ID" value="NZ_FOIR01000003.1"/>
</dbReference>
<dbReference type="AlphaFoldDB" id="A0A1I0R6N3"/>
<protein>
    <recommendedName>
        <fullName evidence="3">PH domain-containing protein</fullName>
    </recommendedName>
</protein>
<dbReference type="GeneID" id="99987836"/>
<keyword evidence="2" id="KW-1185">Reference proteome</keyword>
<proteinExistence type="predicted"/>
<evidence type="ECO:0000313" key="2">
    <source>
        <dbReference type="Proteomes" id="UP000199437"/>
    </source>
</evidence>
<dbReference type="Proteomes" id="UP000199437">
    <property type="component" value="Unassembled WGS sequence"/>
</dbReference>
<name>A0A1I0R6N3_9BACT</name>
<dbReference type="STRING" id="1267423.SAMN05216290_3158"/>
<gene>
    <name evidence="1" type="ORF">SAMN05216290_3158</name>
</gene>
<reference evidence="2" key="1">
    <citation type="submission" date="2016-10" db="EMBL/GenBank/DDBJ databases">
        <authorList>
            <person name="Varghese N."/>
            <person name="Submissions S."/>
        </authorList>
    </citation>
    <scope>NUCLEOTIDE SEQUENCE [LARGE SCALE GENOMIC DNA]</scope>
    <source>
        <strain evidence="2">CGMCC 1.12402</strain>
    </source>
</reference>
<organism evidence="1 2">
    <name type="scientific">Roseivirga pacifica</name>
    <dbReference type="NCBI Taxonomy" id="1267423"/>
    <lineage>
        <taxon>Bacteria</taxon>
        <taxon>Pseudomonadati</taxon>
        <taxon>Bacteroidota</taxon>
        <taxon>Cytophagia</taxon>
        <taxon>Cytophagales</taxon>
        <taxon>Roseivirgaceae</taxon>
        <taxon>Roseivirga</taxon>
    </lineage>
</organism>
<dbReference type="OrthoDB" id="7596925at2"/>
<evidence type="ECO:0008006" key="3">
    <source>
        <dbReference type="Google" id="ProtNLM"/>
    </source>
</evidence>
<accession>A0A1I0R6N3</accession>
<dbReference type="EMBL" id="FOIR01000003">
    <property type="protein sequence ID" value="SEW36233.1"/>
    <property type="molecule type" value="Genomic_DNA"/>
</dbReference>
<sequence length="97" mass="11034">MNQTYTYIFEFRGGTYVSQVLATGLNESVNEWLKVISAQSSEIYQLGATTIKEIEKHLEQPKNREPVLLNNLQNVWFIDIHTKQGLGLVHIVQTVSA</sequence>
<evidence type="ECO:0000313" key="1">
    <source>
        <dbReference type="EMBL" id="SEW36233.1"/>
    </source>
</evidence>